<comment type="caution">
    <text evidence="8">The sequence shown here is derived from an EMBL/GenBank/DDBJ whole genome shotgun (WGS) entry which is preliminary data.</text>
</comment>
<accession>A0A9P5Q329</accession>
<dbReference type="Proteomes" id="UP000772434">
    <property type="component" value="Unassembled WGS sequence"/>
</dbReference>
<keyword evidence="5" id="KW-0333">Golgi apparatus</keyword>
<evidence type="ECO:0000256" key="6">
    <source>
        <dbReference type="ARBA" id="ARBA00023136"/>
    </source>
</evidence>
<comment type="subcellular location">
    <subcellularLocation>
        <location evidence="1">Endomembrane system</location>
        <topology evidence="1">Multi-pass membrane protein</topology>
    </subcellularLocation>
    <subcellularLocation>
        <location evidence="2">Golgi apparatus membrane</location>
    </subcellularLocation>
</comment>
<evidence type="ECO:0000256" key="7">
    <source>
        <dbReference type="SAM" id="Phobius"/>
    </source>
</evidence>
<dbReference type="PANTHER" id="PTHR16133:SF0">
    <property type="entry name" value="ZINC_IRON REGULATED TRANSPORTER-RELATED PROTEIN 102B, ISOFORM E"/>
    <property type="match status" value="1"/>
</dbReference>
<reference evidence="8" key="1">
    <citation type="submission" date="2020-11" db="EMBL/GenBank/DDBJ databases">
        <authorList>
            <consortium name="DOE Joint Genome Institute"/>
            <person name="Ahrendt S."/>
            <person name="Riley R."/>
            <person name="Andreopoulos W."/>
            <person name="Labutti K."/>
            <person name="Pangilinan J."/>
            <person name="Ruiz-Duenas F.J."/>
            <person name="Barrasa J.M."/>
            <person name="Sanchez-Garcia M."/>
            <person name="Camarero S."/>
            <person name="Miyauchi S."/>
            <person name="Serrano A."/>
            <person name="Linde D."/>
            <person name="Babiker R."/>
            <person name="Drula E."/>
            <person name="Ayuso-Fernandez I."/>
            <person name="Pacheco R."/>
            <person name="Padilla G."/>
            <person name="Ferreira P."/>
            <person name="Barriuso J."/>
            <person name="Kellner H."/>
            <person name="Castanera R."/>
            <person name="Alfaro M."/>
            <person name="Ramirez L."/>
            <person name="Pisabarro A.G."/>
            <person name="Kuo A."/>
            <person name="Tritt A."/>
            <person name="Lipzen A."/>
            <person name="He G."/>
            <person name="Yan M."/>
            <person name="Ng V."/>
            <person name="Cullen D."/>
            <person name="Martin F."/>
            <person name="Rosso M.-N."/>
            <person name="Henrissat B."/>
            <person name="Hibbett D."/>
            <person name="Martinez A.T."/>
            <person name="Grigoriev I.V."/>
        </authorList>
    </citation>
    <scope>NUCLEOTIDE SEQUENCE</scope>
    <source>
        <strain evidence="8">AH 40177</strain>
    </source>
</reference>
<dbReference type="InterPro" id="IPR003689">
    <property type="entry name" value="ZIP"/>
</dbReference>
<evidence type="ECO:0000256" key="1">
    <source>
        <dbReference type="ARBA" id="ARBA00004127"/>
    </source>
</evidence>
<dbReference type="GO" id="GO:0046873">
    <property type="term" value="F:metal ion transmembrane transporter activity"/>
    <property type="evidence" value="ECO:0007669"/>
    <property type="project" value="InterPro"/>
</dbReference>
<evidence type="ECO:0000256" key="4">
    <source>
        <dbReference type="ARBA" id="ARBA00022989"/>
    </source>
</evidence>
<dbReference type="AlphaFoldDB" id="A0A9P5Q329"/>
<dbReference type="OrthoDB" id="19859at2759"/>
<feature type="transmembrane region" description="Helical" evidence="7">
    <location>
        <begin position="254"/>
        <end position="273"/>
    </location>
</feature>
<keyword evidence="3 7" id="KW-0812">Transmembrane</keyword>
<dbReference type="InterPro" id="IPR045891">
    <property type="entry name" value="ZIP9"/>
</dbReference>
<dbReference type="GO" id="GO:0000139">
    <property type="term" value="C:Golgi membrane"/>
    <property type="evidence" value="ECO:0007669"/>
    <property type="project" value="UniProtKB-SubCell"/>
</dbReference>
<protein>
    <submittedName>
        <fullName evidence="8">Zinc/iron permease</fullName>
    </submittedName>
</protein>
<feature type="transmembrane region" description="Helical" evidence="7">
    <location>
        <begin position="26"/>
        <end position="47"/>
    </location>
</feature>
<dbReference type="Pfam" id="PF02535">
    <property type="entry name" value="Zip"/>
    <property type="match status" value="1"/>
</dbReference>
<feature type="transmembrane region" description="Helical" evidence="7">
    <location>
        <begin position="285"/>
        <end position="305"/>
    </location>
</feature>
<evidence type="ECO:0000313" key="8">
    <source>
        <dbReference type="EMBL" id="KAF9077489.1"/>
    </source>
</evidence>
<dbReference type="EMBL" id="JADNRY010000003">
    <property type="protein sequence ID" value="KAF9077489.1"/>
    <property type="molecule type" value="Genomic_DNA"/>
</dbReference>
<proteinExistence type="predicted"/>
<evidence type="ECO:0000256" key="2">
    <source>
        <dbReference type="ARBA" id="ARBA00004394"/>
    </source>
</evidence>
<dbReference type="GO" id="GO:0006829">
    <property type="term" value="P:zinc ion transport"/>
    <property type="evidence" value="ECO:0007669"/>
    <property type="project" value="InterPro"/>
</dbReference>
<sequence>MTVLLGASSFGCGMLPLSFVFSKSHLVRLTTLGSGLLLGTALGVIIPEGIEALADAHPTSEISPSRVALALLCGFIIMLVIEQVFAPHSHSSTPSSIALSNAKPSPSSELEFDAELGELEGEHGMPRAGPVGAPMDSTHAEPSAEMQAMPLTLGLVIHSLADGFALGVSSFPTSNEYKDSSGLSVIVFFAVVIHKCDTYISSFYFLVTGYGSLSPQCRKHLIVFSLATPTAAILTYLALNFFGGSQHPDWPGMALLLSGGTFLNVAALVSHRSDANSSGEISDKARLLLTILGIIAPFTLSSLFGHGH</sequence>
<feature type="transmembrane region" description="Helical" evidence="7">
    <location>
        <begin position="183"/>
        <end position="209"/>
    </location>
</feature>
<feature type="transmembrane region" description="Helical" evidence="7">
    <location>
        <begin position="67"/>
        <end position="86"/>
    </location>
</feature>
<keyword evidence="4 7" id="KW-1133">Transmembrane helix</keyword>
<evidence type="ECO:0000313" key="9">
    <source>
        <dbReference type="Proteomes" id="UP000772434"/>
    </source>
</evidence>
<evidence type="ECO:0000256" key="5">
    <source>
        <dbReference type="ARBA" id="ARBA00023034"/>
    </source>
</evidence>
<name>A0A9P5Q329_9AGAR</name>
<dbReference type="PANTHER" id="PTHR16133">
    <property type="entry name" value="SOLUTE CARRIER FAMILY 39 ZINC TRANSPORTER , MEMBER 9-RELATED"/>
    <property type="match status" value="1"/>
</dbReference>
<keyword evidence="6 7" id="KW-0472">Membrane</keyword>
<keyword evidence="9" id="KW-1185">Reference proteome</keyword>
<gene>
    <name evidence="8" type="ORF">BDP27DRAFT_1208489</name>
</gene>
<evidence type="ECO:0000256" key="3">
    <source>
        <dbReference type="ARBA" id="ARBA00022692"/>
    </source>
</evidence>
<organism evidence="8 9">
    <name type="scientific">Rhodocollybia butyracea</name>
    <dbReference type="NCBI Taxonomy" id="206335"/>
    <lineage>
        <taxon>Eukaryota</taxon>
        <taxon>Fungi</taxon>
        <taxon>Dikarya</taxon>
        <taxon>Basidiomycota</taxon>
        <taxon>Agaricomycotina</taxon>
        <taxon>Agaricomycetes</taxon>
        <taxon>Agaricomycetidae</taxon>
        <taxon>Agaricales</taxon>
        <taxon>Marasmiineae</taxon>
        <taxon>Omphalotaceae</taxon>
        <taxon>Rhodocollybia</taxon>
    </lineage>
</organism>
<feature type="transmembrane region" description="Helical" evidence="7">
    <location>
        <begin position="221"/>
        <end position="242"/>
    </location>
</feature>